<name>A0A5X3L0L2_SALET</name>
<sequence>MRIREIAYSPHDPNNCSSKEASLIAKEVLSLRDSLRWFSIDEVMPKDETTVIVRNAGGVPWIADVDNGQFYPDEFPVDRMSPGEVTHWMRFPE</sequence>
<reference evidence="2" key="1">
    <citation type="submission" date="2018-10" db="EMBL/GenBank/DDBJ databases">
        <authorList>
            <person name="Ashton P.M."/>
            <person name="Dallman T."/>
            <person name="Nair S."/>
            <person name="De Pinna E."/>
            <person name="Peters T."/>
            <person name="Grant K."/>
        </authorList>
    </citation>
    <scope>NUCLEOTIDE SEQUENCE</scope>
    <source>
        <strain evidence="2">619041</strain>
    </source>
</reference>
<proteinExistence type="predicted"/>
<protein>
    <submittedName>
        <fullName evidence="2">DUF551 domain-containing protein</fullName>
    </submittedName>
</protein>
<gene>
    <name evidence="2" type="ORF">EC445_06420</name>
</gene>
<feature type="domain" description="DUF551" evidence="1">
    <location>
        <begin position="37"/>
        <end position="93"/>
    </location>
</feature>
<evidence type="ECO:0000313" key="2">
    <source>
        <dbReference type="EMBL" id="EBZ5799327.1"/>
    </source>
</evidence>
<evidence type="ECO:0000259" key="1">
    <source>
        <dbReference type="Pfam" id="PF04448"/>
    </source>
</evidence>
<accession>A0A5X3L0L2</accession>
<dbReference type="InterPro" id="IPR007539">
    <property type="entry name" value="DUF551"/>
</dbReference>
<dbReference type="Pfam" id="PF04448">
    <property type="entry name" value="DUF551"/>
    <property type="match status" value="1"/>
</dbReference>
<dbReference type="EMBL" id="AAHROU010000006">
    <property type="protein sequence ID" value="EBZ5799327.1"/>
    <property type="molecule type" value="Genomic_DNA"/>
</dbReference>
<dbReference type="AlphaFoldDB" id="A0A5X3L0L2"/>
<comment type="caution">
    <text evidence="2">The sequence shown here is derived from an EMBL/GenBank/DDBJ whole genome shotgun (WGS) entry which is preliminary data.</text>
</comment>
<organism evidence="2">
    <name type="scientific">Salmonella enterica subsp. enterica serovar Weltevreden</name>
    <dbReference type="NCBI Taxonomy" id="57743"/>
    <lineage>
        <taxon>Bacteria</taxon>
        <taxon>Pseudomonadati</taxon>
        <taxon>Pseudomonadota</taxon>
        <taxon>Gammaproteobacteria</taxon>
        <taxon>Enterobacterales</taxon>
        <taxon>Enterobacteriaceae</taxon>
        <taxon>Salmonella</taxon>
    </lineage>
</organism>